<evidence type="ECO:0000256" key="1">
    <source>
        <dbReference type="ARBA" id="ARBA00004202"/>
    </source>
</evidence>
<dbReference type="AlphaFoldDB" id="A0A126QPB1"/>
<gene>
    <name evidence="8" type="ORF">AWY79_11840</name>
    <name evidence="9" type="ORF">EDC59_106105</name>
</gene>
<dbReference type="RefSeq" id="WP_066804067.1">
    <property type="nucleotide sequence ID" value="NZ_CP014206.1"/>
</dbReference>
<dbReference type="GO" id="GO:0005886">
    <property type="term" value="C:plasma membrane"/>
    <property type="evidence" value="ECO:0007669"/>
    <property type="project" value="UniProtKB-SubCell"/>
</dbReference>
<sequence length="264" mass="29149">MISITQVTKAFNKGDVNEVTALSNVNLEVRDGDFITIIGSNGAGKSTFLNALAGSFPVDAGRIVLDDTDITRWPEHKRAALIGRVFQDPLLGTCAGATIEQNLAMANKRGLRRGLGWGVKKRDREFFREKLSILGLGLEDRLRTHTGLLSGGQRQALTMLMATLVRPRLLLLDEHTAALDPKTAGMVLDLTEEIVSSLNLTTLMVTHNMKQAISMGNRLIMFHRGEIVLDIEGEEKQNLEVEDLLRRFSKLRGDEGVSDRMLLS</sequence>
<feature type="domain" description="ABC transporter" evidence="7">
    <location>
        <begin position="2"/>
        <end position="249"/>
    </location>
</feature>
<reference evidence="9 11" key="2">
    <citation type="submission" date="2019-03" db="EMBL/GenBank/DDBJ databases">
        <title>Genomic Encyclopedia of Type Strains, Phase IV (KMG-IV): sequencing the most valuable type-strain genomes for metagenomic binning, comparative biology and taxonomic classification.</title>
        <authorList>
            <person name="Goeker M."/>
        </authorList>
    </citation>
    <scope>NUCLEOTIDE SEQUENCE [LARGE SCALE GENOMIC DNA]</scope>
    <source>
        <strain evidence="9 11">DSM 101483</strain>
    </source>
</reference>
<dbReference type="InterPro" id="IPR017871">
    <property type="entry name" value="ABC_transporter-like_CS"/>
</dbReference>
<organism evidence="9 11">
    <name type="scientific">Pseudodesulfovibrio indicus</name>
    <dbReference type="NCBI Taxonomy" id="1716143"/>
    <lineage>
        <taxon>Bacteria</taxon>
        <taxon>Pseudomonadati</taxon>
        <taxon>Thermodesulfobacteriota</taxon>
        <taxon>Desulfovibrionia</taxon>
        <taxon>Desulfovibrionales</taxon>
        <taxon>Desulfovibrionaceae</taxon>
    </lineage>
</organism>
<evidence type="ECO:0000313" key="8">
    <source>
        <dbReference type="EMBL" id="AMK11754.1"/>
    </source>
</evidence>
<evidence type="ECO:0000256" key="5">
    <source>
        <dbReference type="ARBA" id="ARBA00022840"/>
    </source>
</evidence>
<proteinExistence type="predicted"/>
<comment type="subcellular location">
    <subcellularLocation>
        <location evidence="1">Cell membrane</location>
        <topology evidence="1">Peripheral membrane protein</topology>
    </subcellularLocation>
</comment>
<dbReference type="OrthoDB" id="9809450at2"/>
<keyword evidence="6" id="KW-0472">Membrane</keyword>
<keyword evidence="5 9" id="KW-0067">ATP-binding</keyword>
<evidence type="ECO:0000256" key="2">
    <source>
        <dbReference type="ARBA" id="ARBA00022448"/>
    </source>
</evidence>
<dbReference type="InterPro" id="IPR027417">
    <property type="entry name" value="P-loop_NTPase"/>
</dbReference>
<evidence type="ECO:0000256" key="3">
    <source>
        <dbReference type="ARBA" id="ARBA00022475"/>
    </source>
</evidence>
<evidence type="ECO:0000313" key="10">
    <source>
        <dbReference type="Proteomes" id="UP000055611"/>
    </source>
</evidence>
<dbReference type="PROSITE" id="PS00211">
    <property type="entry name" value="ABC_TRANSPORTER_1"/>
    <property type="match status" value="1"/>
</dbReference>
<dbReference type="EMBL" id="SOBK01000006">
    <property type="protein sequence ID" value="TDT88292.1"/>
    <property type="molecule type" value="Genomic_DNA"/>
</dbReference>
<dbReference type="Pfam" id="PF00005">
    <property type="entry name" value="ABC_tran"/>
    <property type="match status" value="1"/>
</dbReference>
<dbReference type="Proteomes" id="UP000055611">
    <property type="component" value="Chromosome"/>
</dbReference>
<evidence type="ECO:0000256" key="4">
    <source>
        <dbReference type="ARBA" id="ARBA00022741"/>
    </source>
</evidence>
<keyword evidence="10" id="KW-1185">Reference proteome</keyword>
<evidence type="ECO:0000259" key="7">
    <source>
        <dbReference type="PROSITE" id="PS50893"/>
    </source>
</evidence>
<dbReference type="Proteomes" id="UP000295506">
    <property type="component" value="Unassembled WGS sequence"/>
</dbReference>
<keyword evidence="3" id="KW-1003">Cell membrane</keyword>
<dbReference type="InterPro" id="IPR003593">
    <property type="entry name" value="AAA+_ATPase"/>
</dbReference>
<dbReference type="PANTHER" id="PTHR42788:SF7">
    <property type="entry name" value="NITRATE ABC TRANSPORTER ATP-BINDING PROTEIN"/>
    <property type="match status" value="1"/>
</dbReference>
<dbReference type="SMART" id="SM00382">
    <property type="entry name" value="AAA"/>
    <property type="match status" value="1"/>
</dbReference>
<keyword evidence="2" id="KW-0813">Transport</keyword>
<evidence type="ECO:0000313" key="11">
    <source>
        <dbReference type="Proteomes" id="UP000295506"/>
    </source>
</evidence>
<dbReference type="SUPFAM" id="SSF52540">
    <property type="entry name" value="P-loop containing nucleoside triphosphate hydrolases"/>
    <property type="match status" value="1"/>
</dbReference>
<evidence type="ECO:0000313" key="9">
    <source>
        <dbReference type="EMBL" id="TDT88292.1"/>
    </source>
</evidence>
<dbReference type="KEGG" id="dej:AWY79_11840"/>
<dbReference type="Gene3D" id="3.40.50.300">
    <property type="entry name" value="P-loop containing nucleotide triphosphate hydrolases"/>
    <property type="match status" value="1"/>
</dbReference>
<protein>
    <submittedName>
        <fullName evidence="9">ABC transport system ATP-binding protein</fullName>
    </submittedName>
    <submittedName>
        <fullName evidence="8">ABC transporter ATP-binding protein</fullName>
    </submittedName>
</protein>
<evidence type="ECO:0000256" key="6">
    <source>
        <dbReference type="ARBA" id="ARBA00023136"/>
    </source>
</evidence>
<dbReference type="PROSITE" id="PS50893">
    <property type="entry name" value="ABC_TRANSPORTER_2"/>
    <property type="match status" value="1"/>
</dbReference>
<dbReference type="InterPro" id="IPR003439">
    <property type="entry name" value="ABC_transporter-like_ATP-bd"/>
</dbReference>
<keyword evidence="4" id="KW-0547">Nucleotide-binding</keyword>
<dbReference type="GO" id="GO:0005524">
    <property type="term" value="F:ATP binding"/>
    <property type="evidence" value="ECO:0007669"/>
    <property type="project" value="UniProtKB-KW"/>
</dbReference>
<name>A0A126QPB1_9BACT</name>
<dbReference type="InterPro" id="IPR050166">
    <property type="entry name" value="ABC_transporter_ATP-bind"/>
</dbReference>
<dbReference type="PANTHER" id="PTHR42788">
    <property type="entry name" value="TAURINE IMPORT ATP-BINDING PROTEIN-RELATED"/>
    <property type="match status" value="1"/>
</dbReference>
<reference evidence="8 10" key="1">
    <citation type="journal article" date="2016" name="Front. Microbiol.">
        <title>Genome Sequence of the Piezophilic, Mesophilic Sulfate-Reducing Bacterium Desulfovibrio indicus J2T.</title>
        <authorList>
            <person name="Cao J."/>
            <person name="Maignien L."/>
            <person name="Shao Z."/>
            <person name="Alain K."/>
            <person name="Jebbar M."/>
        </authorList>
    </citation>
    <scope>NUCLEOTIDE SEQUENCE [LARGE SCALE GENOMIC DNA]</scope>
    <source>
        <strain evidence="8 10">J2</strain>
    </source>
</reference>
<dbReference type="EMBL" id="CP014206">
    <property type="protein sequence ID" value="AMK11754.1"/>
    <property type="molecule type" value="Genomic_DNA"/>
</dbReference>
<dbReference type="GO" id="GO:0016887">
    <property type="term" value="F:ATP hydrolysis activity"/>
    <property type="evidence" value="ECO:0007669"/>
    <property type="project" value="InterPro"/>
</dbReference>
<accession>A0A126QPB1</accession>